<evidence type="ECO:0000256" key="1">
    <source>
        <dbReference type="SAM" id="SignalP"/>
    </source>
</evidence>
<dbReference type="AlphaFoldDB" id="A0A178YBQ4"/>
<feature type="chain" id="PRO_5008097714" evidence="1">
    <location>
        <begin position="24"/>
        <end position="124"/>
    </location>
</feature>
<dbReference type="EMBL" id="LNQB01000073">
    <property type="protein sequence ID" value="OAP44898.1"/>
    <property type="molecule type" value="Genomic_DNA"/>
</dbReference>
<reference evidence="2 3" key="1">
    <citation type="submission" date="2015-11" db="EMBL/GenBank/DDBJ databases">
        <title>Ensifer anhuiense sp. nov., an effective nitrogen fixation bacterium with Glycine soja.</title>
        <authorList>
            <person name="Yan H."/>
            <person name="Chen W."/>
        </authorList>
    </citation>
    <scope>NUCLEOTIDE SEQUENCE [LARGE SCALE GENOMIC DNA]</scope>
    <source>
        <strain evidence="2 3">LMG 7837</strain>
    </source>
</reference>
<evidence type="ECO:0000313" key="3">
    <source>
        <dbReference type="Proteomes" id="UP000078507"/>
    </source>
</evidence>
<keyword evidence="1" id="KW-0732">Signal</keyword>
<evidence type="ECO:0000313" key="2">
    <source>
        <dbReference type="EMBL" id="OAP44898.1"/>
    </source>
</evidence>
<dbReference type="STRING" id="36856.ATB98_18820"/>
<comment type="caution">
    <text evidence="2">The sequence shown here is derived from an EMBL/GenBank/DDBJ whole genome shotgun (WGS) entry which is preliminary data.</text>
</comment>
<name>A0A178YBQ4_SINSA</name>
<gene>
    <name evidence="2" type="ORF">ATB98_18820</name>
</gene>
<proteinExistence type="predicted"/>
<accession>A0A178YBQ4</accession>
<dbReference type="Proteomes" id="UP000078507">
    <property type="component" value="Unassembled WGS sequence"/>
</dbReference>
<dbReference type="OrthoDB" id="8387114at2"/>
<keyword evidence="3" id="KW-1185">Reference proteome</keyword>
<protein>
    <submittedName>
        <fullName evidence="2">Uncharacterized protein</fullName>
    </submittedName>
</protein>
<dbReference type="RefSeq" id="WP_066875157.1">
    <property type="nucleotide sequence ID" value="NZ_LNQB01000073.1"/>
</dbReference>
<organism evidence="2 3">
    <name type="scientific">Sinorhizobium saheli</name>
    <dbReference type="NCBI Taxonomy" id="36856"/>
    <lineage>
        <taxon>Bacteria</taxon>
        <taxon>Pseudomonadati</taxon>
        <taxon>Pseudomonadota</taxon>
        <taxon>Alphaproteobacteria</taxon>
        <taxon>Hyphomicrobiales</taxon>
        <taxon>Rhizobiaceae</taxon>
        <taxon>Sinorhizobium/Ensifer group</taxon>
        <taxon>Sinorhizobium</taxon>
    </lineage>
</organism>
<feature type="signal peptide" evidence="1">
    <location>
        <begin position="1"/>
        <end position="23"/>
    </location>
</feature>
<sequence length="124" mass="12910">MLRCLAIVLLFLSAPLSGGLATAAQVHDAAAASIGEHRQAAMTAHHRHAPERPSLSCEQAEHCKHPATAVHPFLCSACVAIGATPVGLTGAGSVSERLLPGPQHALQTLRLRPRSPPPKPPFSI</sequence>